<evidence type="ECO:0000256" key="1">
    <source>
        <dbReference type="SAM" id="SignalP"/>
    </source>
</evidence>
<evidence type="ECO:0000313" key="3">
    <source>
        <dbReference type="Proteomes" id="UP000799757"/>
    </source>
</evidence>
<evidence type="ECO:0000313" key="2">
    <source>
        <dbReference type="EMBL" id="KAF2798880.1"/>
    </source>
</evidence>
<accession>A0A6A6XR40</accession>
<proteinExistence type="predicted"/>
<dbReference type="Proteomes" id="UP000799757">
    <property type="component" value="Unassembled WGS sequence"/>
</dbReference>
<name>A0A6A6XR40_9PLEO</name>
<organism evidence="2 3">
    <name type="scientific">Melanomma pulvis-pyrius CBS 109.77</name>
    <dbReference type="NCBI Taxonomy" id="1314802"/>
    <lineage>
        <taxon>Eukaryota</taxon>
        <taxon>Fungi</taxon>
        <taxon>Dikarya</taxon>
        <taxon>Ascomycota</taxon>
        <taxon>Pezizomycotina</taxon>
        <taxon>Dothideomycetes</taxon>
        <taxon>Pleosporomycetidae</taxon>
        <taxon>Pleosporales</taxon>
        <taxon>Melanommataceae</taxon>
        <taxon>Melanomma</taxon>
    </lineage>
</organism>
<reference evidence="2" key="1">
    <citation type="journal article" date="2020" name="Stud. Mycol.">
        <title>101 Dothideomycetes genomes: a test case for predicting lifestyles and emergence of pathogens.</title>
        <authorList>
            <person name="Haridas S."/>
            <person name="Albert R."/>
            <person name="Binder M."/>
            <person name="Bloem J."/>
            <person name="Labutti K."/>
            <person name="Salamov A."/>
            <person name="Andreopoulos B."/>
            <person name="Baker S."/>
            <person name="Barry K."/>
            <person name="Bills G."/>
            <person name="Bluhm B."/>
            <person name="Cannon C."/>
            <person name="Castanera R."/>
            <person name="Culley D."/>
            <person name="Daum C."/>
            <person name="Ezra D."/>
            <person name="Gonzalez J."/>
            <person name="Henrissat B."/>
            <person name="Kuo A."/>
            <person name="Liang C."/>
            <person name="Lipzen A."/>
            <person name="Lutzoni F."/>
            <person name="Magnuson J."/>
            <person name="Mondo S."/>
            <person name="Nolan M."/>
            <person name="Ohm R."/>
            <person name="Pangilinan J."/>
            <person name="Park H.-J."/>
            <person name="Ramirez L."/>
            <person name="Alfaro M."/>
            <person name="Sun H."/>
            <person name="Tritt A."/>
            <person name="Yoshinaga Y."/>
            <person name="Zwiers L.-H."/>
            <person name="Turgeon B."/>
            <person name="Goodwin S."/>
            <person name="Spatafora J."/>
            <person name="Crous P."/>
            <person name="Grigoriev I."/>
        </authorList>
    </citation>
    <scope>NUCLEOTIDE SEQUENCE</scope>
    <source>
        <strain evidence="2">CBS 109.77</strain>
    </source>
</reference>
<dbReference type="EMBL" id="MU001774">
    <property type="protein sequence ID" value="KAF2798880.1"/>
    <property type="molecule type" value="Genomic_DNA"/>
</dbReference>
<keyword evidence="3" id="KW-1185">Reference proteome</keyword>
<feature type="signal peptide" evidence="1">
    <location>
        <begin position="1"/>
        <end position="18"/>
    </location>
</feature>
<dbReference type="AlphaFoldDB" id="A0A6A6XR40"/>
<protein>
    <submittedName>
        <fullName evidence="2">Uncharacterized protein</fullName>
    </submittedName>
</protein>
<keyword evidence="1" id="KW-0732">Signal</keyword>
<feature type="chain" id="PRO_5025684956" evidence="1">
    <location>
        <begin position="19"/>
        <end position="133"/>
    </location>
</feature>
<gene>
    <name evidence="2" type="ORF">K505DRAFT_87185</name>
</gene>
<sequence length="133" mass="15199">MPGACLLLLLLPTVPLLALTLERTDQESRAELLPPDRIVYPPLKSFLTTRCKAHSVEFPKVRKNAQDNLESRADCDSKSCPKIFKKQDQFSDTSSTFPCDVHVHIKRPRFYFRPHDPVSPCKASSDFHEYVVK</sequence>